<dbReference type="SUPFAM" id="SSF46894">
    <property type="entry name" value="C-terminal effector domain of the bipartite response regulators"/>
    <property type="match status" value="1"/>
</dbReference>
<dbReference type="AlphaFoldDB" id="A0A239IP67"/>
<accession>A0A239IP67</accession>
<dbReference type="Proteomes" id="UP000242915">
    <property type="component" value="Unassembled WGS sequence"/>
</dbReference>
<feature type="DNA-binding region" description="OmpR/PhoB-type" evidence="2">
    <location>
        <begin position="10"/>
        <end position="108"/>
    </location>
</feature>
<dbReference type="Pfam" id="PF13401">
    <property type="entry name" value="AAA_22"/>
    <property type="match status" value="1"/>
</dbReference>
<dbReference type="GO" id="GO:0003677">
    <property type="term" value="F:DNA binding"/>
    <property type="evidence" value="ECO:0007669"/>
    <property type="project" value="UniProtKB-UniRule"/>
</dbReference>
<evidence type="ECO:0000256" key="2">
    <source>
        <dbReference type="PROSITE-ProRule" id="PRU01091"/>
    </source>
</evidence>
<dbReference type="InterPro" id="IPR036388">
    <property type="entry name" value="WH-like_DNA-bd_sf"/>
</dbReference>
<dbReference type="InterPro" id="IPR049945">
    <property type="entry name" value="AAA_22"/>
</dbReference>
<dbReference type="SMART" id="SM00862">
    <property type="entry name" value="Trans_reg_C"/>
    <property type="match status" value="1"/>
</dbReference>
<dbReference type="CDD" id="cd00383">
    <property type="entry name" value="trans_reg_C"/>
    <property type="match status" value="1"/>
</dbReference>
<evidence type="ECO:0000259" key="3">
    <source>
        <dbReference type="PROSITE" id="PS51755"/>
    </source>
</evidence>
<dbReference type="SMART" id="SM00382">
    <property type="entry name" value="AAA"/>
    <property type="match status" value="1"/>
</dbReference>
<dbReference type="Gene3D" id="3.40.50.300">
    <property type="entry name" value="P-loop containing nucleotide triphosphate hydrolases"/>
    <property type="match status" value="1"/>
</dbReference>
<dbReference type="GO" id="GO:0006355">
    <property type="term" value="P:regulation of DNA-templated transcription"/>
    <property type="evidence" value="ECO:0007669"/>
    <property type="project" value="InterPro"/>
</dbReference>
<dbReference type="InterPro" id="IPR001867">
    <property type="entry name" value="OmpR/PhoB-type_DNA-bd"/>
</dbReference>
<dbReference type="InterPro" id="IPR027417">
    <property type="entry name" value="P-loop_NTPase"/>
</dbReference>
<dbReference type="GO" id="GO:0000160">
    <property type="term" value="P:phosphorelay signal transduction system"/>
    <property type="evidence" value="ECO:0007669"/>
    <property type="project" value="InterPro"/>
</dbReference>
<dbReference type="PRINTS" id="PR00364">
    <property type="entry name" value="DISEASERSIST"/>
</dbReference>
<dbReference type="InterPro" id="IPR003593">
    <property type="entry name" value="AAA+_ATPase"/>
</dbReference>
<dbReference type="SUPFAM" id="SSF52540">
    <property type="entry name" value="P-loop containing nucleoside triphosphate hydrolases"/>
    <property type="match status" value="1"/>
</dbReference>
<proteinExistence type="predicted"/>
<organism evidence="4 5">
    <name type="scientific">Pseudomonas segetis</name>
    <dbReference type="NCBI Taxonomy" id="298908"/>
    <lineage>
        <taxon>Bacteria</taxon>
        <taxon>Pseudomonadati</taxon>
        <taxon>Pseudomonadota</taxon>
        <taxon>Gammaproteobacteria</taxon>
        <taxon>Pseudomonadales</taxon>
        <taxon>Pseudomonadaceae</taxon>
        <taxon>Pseudomonas</taxon>
    </lineage>
</organism>
<reference evidence="5" key="1">
    <citation type="submission" date="2017-06" db="EMBL/GenBank/DDBJ databases">
        <authorList>
            <person name="Varghese N."/>
            <person name="Submissions S."/>
        </authorList>
    </citation>
    <scope>NUCLEOTIDE SEQUENCE [LARGE SCALE GENOMIC DNA]</scope>
    <source>
        <strain evidence="5">CIP 108523</strain>
    </source>
</reference>
<evidence type="ECO:0000256" key="1">
    <source>
        <dbReference type="ARBA" id="ARBA00023125"/>
    </source>
</evidence>
<gene>
    <name evidence="4" type="ORF">SAMN05216255_3984</name>
</gene>
<dbReference type="PANTHER" id="PTHR47691:SF3">
    <property type="entry name" value="HTH-TYPE TRANSCRIPTIONAL REGULATOR RV0890C-RELATED"/>
    <property type="match status" value="1"/>
</dbReference>
<dbReference type="GO" id="GO:0016887">
    <property type="term" value="F:ATP hydrolysis activity"/>
    <property type="evidence" value="ECO:0007669"/>
    <property type="project" value="InterPro"/>
</dbReference>
<dbReference type="EMBL" id="FZOG01000006">
    <property type="protein sequence ID" value="SNS95365.1"/>
    <property type="molecule type" value="Genomic_DNA"/>
</dbReference>
<dbReference type="PROSITE" id="PS51755">
    <property type="entry name" value="OMPR_PHOB"/>
    <property type="match status" value="1"/>
</dbReference>
<dbReference type="PANTHER" id="PTHR47691">
    <property type="entry name" value="REGULATOR-RELATED"/>
    <property type="match status" value="1"/>
</dbReference>
<dbReference type="InterPro" id="IPR016032">
    <property type="entry name" value="Sig_transdc_resp-reg_C-effctor"/>
</dbReference>
<dbReference type="Pfam" id="PF00486">
    <property type="entry name" value="Trans_reg_C"/>
    <property type="match status" value="1"/>
</dbReference>
<name>A0A239IP67_9PSED</name>
<protein>
    <submittedName>
        <fullName evidence="4">Predicted ATPase</fullName>
    </submittedName>
</protein>
<dbReference type="RefSeq" id="WP_245851567.1">
    <property type="nucleotide sequence ID" value="NZ_FZOG01000006.1"/>
</dbReference>
<keyword evidence="1 2" id="KW-0238">DNA-binding</keyword>
<evidence type="ECO:0000313" key="5">
    <source>
        <dbReference type="Proteomes" id="UP000242915"/>
    </source>
</evidence>
<feature type="domain" description="OmpR/PhoB-type" evidence="3">
    <location>
        <begin position="10"/>
        <end position="108"/>
    </location>
</feature>
<dbReference type="Gene3D" id="1.10.10.10">
    <property type="entry name" value="Winged helix-like DNA-binding domain superfamily/Winged helix DNA-binding domain"/>
    <property type="match status" value="1"/>
</dbReference>
<keyword evidence="5" id="KW-1185">Reference proteome</keyword>
<evidence type="ECO:0000313" key="4">
    <source>
        <dbReference type="EMBL" id="SNS95365.1"/>
    </source>
</evidence>
<sequence length="932" mass="103488">MTPQSIIGSEQIVMLGPYQIYPHRRLILEADRPLRLGSRAMDILLMLLENAGKVVSKDQLIARVWPDSVVEEINLRVHIAALRKALGDGRAGQRYIINVPQRGYSLVAVLSWKDEAENLNYIQQSTPPGNLPPKLSGMIGRADVMSGLVKLVRMQRLVTLVGPGGIGKTTVALHVAELLLEDFPHGVFLLDLAPLAEPEAVAAKLATTLKLLRRNEEPLDDLTAFFSTRKILLVLDNCEHLIDAIALLAETLLRNAPRLYILATSREALRIDGEHVRRIGPLQYPPESGVENKEQALNFTALQLLVERAKASQDTYELTNEDLQVASDLCRRLDGIPLAIELAAAQIGNLGVRGVLAQLSADLRLLPPGRRTALPRQKTLHSTLGWSHELLAPRDQACFRRAGVFRGHFTLESAGAVIAAADIAPDQIALSINQLVAKSLMQVEIVDDHVFYRLFDTTRNYALEKLRQAGELPETQRRLAEHYCTLLSHAQSEWGRIPRQFWLDRYAYCLDDIRNALEWGFSPEGLDTLAVELSVVSTALWQELSLLKEHAHYVGLSLAALERQTKPSRHLELALRLVQGNAWYHTQGGKPQTITAFVTAHQLAQQCDDFTAELKAISGLMAVNLSCGHYRQALEQTQHFKKLCNLGPAELALSAVRLQGLAQHFVGNQVLARRFAEEALASLALDEARSHFTQGFGVQYDQEVAALTLMARTLWLQGYPEQAWRMADKALQTALRIDHGMSICYTLALSTWVIAKYNGDSCAADNALQLFHERALVHNLRFFQTWARHYSALGGSEPVPSMPDYQGLISDMLATVHPRFADAALLDRAEAGESGWATAEILRIKAVNTLAQQLPDQFAAERLLQEAIAIAQQQGALAWELRCSTSLAQLRRDQGHLHAAYDLLASVYGRFTEGFSTPDLLKAKQLLEELQI</sequence>